<dbReference type="Proteomes" id="UP000236333">
    <property type="component" value="Unassembled WGS sequence"/>
</dbReference>
<feature type="non-terminal residue" evidence="2">
    <location>
        <position position="1"/>
    </location>
</feature>
<dbReference type="EMBL" id="PGGS01000734">
    <property type="protein sequence ID" value="PNH02037.1"/>
    <property type="molecule type" value="Genomic_DNA"/>
</dbReference>
<dbReference type="SUPFAM" id="SSF82199">
    <property type="entry name" value="SET domain"/>
    <property type="match status" value="1"/>
</dbReference>
<evidence type="ECO:0000313" key="3">
    <source>
        <dbReference type="Proteomes" id="UP000236333"/>
    </source>
</evidence>
<gene>
    <name evidence="2" type="ORF">TSOC_011995</name>
</gene>
<dbReference type="InterPro" id="IPR050600">
    <property type="entry name" value="SETD3_SETD6_MTase"/>
</dbReference>
<feature type="compositionally biased region" description="Gly residues" evidence="1">
    <location>
        <begin position="1"/>
        <end position="16"/>
    </location>
</feature>
<dbReference type="Gene3D" id="3.90.1410.10">
    <property type="entry name" value="set domain protein methyltransferase, domain 1"/>
    <property type="match status" value="1"/>
</dbReference>
<dbReference type="PANTHER" id="PTHR13271:SF154">
    <property type="entry name" value="GRIP DOMAIN-CONTAINING PROTEIN"/>
    <property type="match status" value="1"/>
</dbReference>
<feature type="compositionally biased region" description="Low complexity" evidence="1">
    <location>
        <begin position="117"/>
        <end position="133"/>
    </location>
</feature>
<organism evidence="2 3">
    <name type="scientific">Tetrabaena socialis</name>
    <dbReference type="NCBI Taxonomy" id="47790"/>
    <lineage>
        <taxon>Eukaryota</taxon>
        <taxon>Viridiplantae</taxon>
        <taxon>Chlorophyta</taxon>
        <taxon>core chlorophytes</taxon>
        <taxon>Chlorophyceae</taxon>
        <taxon>CS clade</taxon>
        <taxon>Chlamydomonadales</taxon>
        <taxon>Tetrabaenaceae</taxon>
        <taxon>Tetrabaena</taxon>
    </lineage>
</organism>
<accession>A0A2J7ZP45</accession>
<keyword evidence="3" id="KW-1185">Reference proteome</keyword>
<dbReference type="InterPro" id="IPR046341">
    <property type="entry name" value="SET_dom_sf"/>
</dbReference>
<dbReference type="PANTHER" id="PTHR13271">
    <property type="entry name" value="UNCHARACTERIZED PUTATIVE METHYLTRANSFERASE"/>
    <property type="match status" value="1"/>
</dbReference>
<name>A0A2J7ZP45_9CHLO</name>
<dbReference type="OrthoDB" id="341421at2759"/>
<protein>
    <submittedName>
        <fullName evidence="2">Uncharacterized protein</fullName>
    </submittedName>
</protein>
<dbReference type="CDD" id="cd10527">
    <property type="entry name" value="SET_LSMT"/>
    <property type="match status" value="1"/>
</dbReference>
<dbReference type="AlphaFoldDB" id="A0A2J7ZP45"/>
<evidence type="ECO:0000313" key="2">
    <source>
        <dbReference type="EMBL" id="PNH02037.1"/>
    </source>
</evidence>
<proteinExistence type="predicted"/>
<sequence length="423" mass="43471">APAHGPGPGHNPGGAGPAAPRNPADDRSGSPARPDARAGGPSGSALTLLSVPLGLCISHEVPGCCPPALASPALRAVFSAPAATTPWEVALAAALLWSCRRADHLRRNPSHAHPHAARQPAAAGAAGSSSVGGDPLGGGGAGAGYDAGSGVCASGGGSSRAAVGGGPANGAGWGGGGGGGYGTQQDGAAHYLRFWEGYGRLLPPVEALTSLLFFSERELQELQDADLAAEARAWQAVVLDGYDRWIASPEFRAEAGEVSLQDWLRAVGAVESRAFGFKDADGGRPGHAYIPFFCFANYQPGAPTLHVLRRQQEAPMHIVSISCQPFLSLSDPLTRSFDLPALHAPPPASRSLAYQYGFVLHGNPYDRLDWGGLKLDASCRMRRDWVHAAAERLATEAGVCEAAREASHGRAATADEASLLLAC</sequence>
<feature type="region of interest" description="Disordered" evidence="1">
    <location>
        <begin position="108"/>
        <end position="133"/>
    </location>
</feature>
<evidence type="ECO:0000256" key="1">
    <source>
        <dbReference type="SAM" id="MobiDB-lite"/>
    </source>
</evidence>
<comment type="caution">
    <text evidence="2">The sequence shown here is derived from an EMBL/GenBank/DDBJ whole genome shotgun (WGS) entry which is preliminary data.</text>
</comment>
<feature type="region of interest" description="Disordered" evidence="1">
    <location>
        <begin position="1"/>
        <end position="43"/>
    </location>
</feature>
<reference evidence="2 3" key="1">
    <citation type="journal article" date="2017" name="Mol. Biol. Evol.">
        <title>The 4-celled Tetrabaena socialis nuclear genome reveals the essential components for genetic control of cell number at the origin of multicellularity in the volvocine lineage.</title>
        <authorList>
            <person name="Featherston J."/>
            <person name="Arakaki Y."/>
            <person name="Hanschen E.R."/>
            <person name="Ferris P.J."/>
            <person name="Michod R.E."/>
            <person name="Olson B.J.S.C."/>
            <person name="Nozaki H."/>
            <person name="Durand P.M."/>
        </authorList>
    </citation>
    <scope>NUCLEOTIDE SEQUENCE [LARGE SCALE GENOMIC DNA]</scope>
    <source>
        <strain evidence="2 3">NIES-571</strain>
    </source>
</reference>
<feature type="non-terminal residue" evidence="2">
    <location>
        <position position="423"/>
    </location>
</feature>
<dbReference type="GO" id="GO:0016279">
    <property type="term" value="F:protein-lysine N-methyltransferase activity"/>
    <property type="evidence" value="ECO:0007669"/>
    <property type="project" value="TreeGrafter"/>
</dbReference>